<dbReference type="EMBL" id="LLXE01001863">
    <property type="protein sequence ID" value="KUM55325.1"/>
    <property type="molecule type" value="Genomic_DNA"/>
</dbReference>
<comment type="caution">
    <text evidence="1">The sequence shown here is derived from an EMBL/GenBank/DDBJ whole genome shotgun (WGS) entry which is preliminary data.</text>
</comment>
<protein>
    <submittedName>
        <fullName evidence="1">Uncharacterized protein</fullName>
    </submittedName>
</protein>
<evidence type="ECO:0000313" key="1">
    <source>
        <dbReference type="EMBL" id="KUM55325.1"/>
    </source>
</evidence>
<proteinExistence type="predicted"/>
<name>A0A117NJZ9_PENFR</name>
<keyword evidence="2" id="KW-1185">Reference proteome</keyword>
<sequence>MSGSQDETGLGMDDASSLGSTSSWCIIERSEIATPDIQPHGFVAAPTMWPAIYDPHLIPLQAGLYTPSPLTPHPECMVHTHAPINPQPMAGNLAPGGLAMTEGHPPQQYAYHQGRPGPQMVGRQNQLSAGLPMDTQGQRFYSQHPATQPSIPGLTSIQRSINQSINQSKFN</sequence>
<accession>A0A117NJZ9</accession>
<organism evidence="1 2">
    <name type="scientific">Penicillium freii</name>
    <dbReference type="NCBI Taxonomy" id="48697"/>
    <lineage>
        <taxon>Eukaryota</taxon>
        <taxon>Fungi</taxon>
        <taxon>Dikarya</taxon>
        <taxon>Ascomycota</taxon>
        <taxon>Pezizomycotina</taxon>
        <taxon>Eurotiomycetes</taxon>
        <taxon>Eurotiomycetidae</taxon>
        <taxon>Eurotiales</taxon>
        <taxon>Aspergillaceae</taxon>
        <taxon>Penicillium</taxon>
    </lineage>
</organism>
<evidence type="ECO:0000313" key="2">
    <source>
        <dbReference type="Proteomes" id="UP000055045"/>
    </source>
</evidence>
<reference evidence="1 2" key="1">
    <citation type="submission" date="2015-10" db="EMBL/GenBank/DDBJ databases">
        <title>Genome sequencing of Penicillium freii.</title>
        <authorList>
            <person name="Nguyen H.D."/>
            <person name="Visagie C.M."/>
            <person name="Seifert K.A."/>
        </authorList>
    </citation>
    <scope>NUCLEOTIDE SEQUENCE [LARGE SCALE GENOMIC DNA]</scope>
    <source>
        <strain evidence="1 2">DAOM 242723</strain>
    </source>
</reference>
<dbReference type="Proteomes" id="UP000055045">
    <property type="component" value="Unassembled WGS sequence"/>
</dbReference>
<gene>
    <name evidence="1" type="ORF">ACN42_g11996</name>
</gene>
<dbReference type="AlphaFoldDB" id="A0A117NJZ9"/>